<evidence type="ECO:0000313" key="2">
    <source>
        <dbReference type="EMBL" id="GAV70242.1"/>
    </source>
</evidence>
<keyword evidence="1" id="KW-0472">Membrane</keyword>
<evidence type="ECO:0000256" key="1">
    <source>
        <dbReference type="SAM" id="Phobius"/>
    </source>
</evidence>
<evidence type="ECO:0000313" key="3">
    <source>
        <dbReference type="Proteomes" id="UP000187406"/>
    </source>
</evidence>
<dbReference type="EMBL" id="BDDD01000793">
    <property type="protein sequence ID" value="GAV70242.1"/>
    <property type="molecule type" value="Genomic_DNA"/>
</dbReference>
<gene>
    <name evidence="2" type="ORF">CFOL_v3_13740</name>
</gene>
<sequence>MTRMQSSKRKRIATVAILCINMYQLLLTMMFLLTDLFIEGDGNAIADSCEDIARDIERDFVEGIATGGLSGNVGIDKEVVTLDASTKKRKRSKADVTGHLIGNMDRMADNIAMLVNCFKH</sequence>
<keyword evidence="1" id="KW-1133">Transmembrane helix</keyword>
<feature type="transmembrane region" description="Helical" evidence="1">
    <location>
        <begin position="12"/>
        <end position="33"/>
    </location>
</feature>
<dbReference type="InParanoid" id="A0A1Q3BQW8"/>
<keyword evidence="3" id="KW-1185">Reference proteome</keyword>
<comment type="caution">
    <text evidence="2">The sequence shown here is derived from an EMBL/GenBank/DDBJ whole genome shotgun (WGS) entry which is preliminary data.</text>
</comment>
<proteinExistence type="predicted"/>
<name>A0A1Q3BQW8_CEPFO</name>
<dbReference type="Proteomes" id="UP000187406">
    <property type="component" value="Unassembled WGS sequence"/>
</dbReference>
<protein>
    <submittedName>
        <fullName evidence="2">Uncharacterized protein</fullName>
    </submittedName>
</protein>
<organism evidence="2 3">
    <name type="scientific">Cephalotus follicularis</name>
    <name type="common">Albany pitcher plant</name>
    <dbReference type="NCBI Taxonomy" id="3775"/>
    <lineage>
        <taxon>Eukaryota</taxon>
        <taxon>Viridiplantae</taxon>
        <taxon>Streptophyta</taxon>
        <taxon>Embryophyta</taxon>
        <taxon>Tracheophyta</taxon>
        <taxon>Spermatophyta</taxon>
        <taxon>Magnoliopsida</taxon>
        <taxon>eudicotyledons</taxon>
        <taxon>Gunneridae</taxon>
        <taxon>Pentapetalae</taxon>
        <taxon>rosids</taxon>
        <taxon>fabids</taxon>
        <taxon>Oxalidales</taxon>
        <taxon>Cephalotaceae</taxon>
        <taxon>Cephalotus</taxon>
    </lineage>
</organism>
<keyword evidence="1" id="KW-0812">Transmembrane</keyword>
<accession>A0A1Q3BQW8</accession>
<reference evidence="3" key="1">
    <citation type="submission" date="2016-04" db="EMBL/GenBank/DDBJ databases">
        <title>Cephalotus genome sequencing.</title>
        <authorList>
            <person name="Fukushima K."/>
            <person name="Hasebe M."/>
            <person name="Fang X."/>
        </authorList>
    </citation>
    <scope>NUCLEOTIDE SEQUENCE [LARGE SCALE GENOMIC DNA]</scope>
    <source>
        <strain evidence="3">cv. St1</strain>
    </source>
</reference>
<dbReference type="AlphaFoldDB" id="A0A1Q3BQW8"/>